<protein>
    <recommendedName>
        <fullName evidence="2">Anti-sigma factor antagonist</fullName>
    </recommendedName>
</protein>
<keyword evidence="5" id="KW-1185">Reference proteome</keyword>
<dbReference type="RefSeq" id="WP_002636458.1">
    <property type="nucleotide sequence ID" value="NZ_CP012109.1"/>
</dbReference>
<dbReference type="PANTHER" id="PTHR33495">
    <property type="entry name" value="ANTI-SIGMA FACTOR ANTAGONIST TM_1081-RELATED-RELATED"/>
    <property type="match status" value="1"/>
</dbReference>
<dbReference type="STRING" id="1297742.A176_002894"/>
<proteinExistence type="inferred from homology"/>
<dbReference type="NCBIfam" id="TIGR00377">
    <property type="entry name" value="ant_ant_sig"/>
    <property type="match status" value="1"/>
</dbReference>
<organism evidence="4 5">
    <name type="scientific">Pseudomyxococcus hansupus</name>
    <dbReference type="NCBI Taxonomy" id="1297742"/>
    <lineage>
        <taxon>Bacteria</taxon>
        <taxon>Pseudomonadati</taxon>
        <taxon>Myxococcota</taxon>
        <taxon>Myxococcia</taxon>
        <taxon>Myxococcales</taxon>
        <taxon>Cystobacterineae</taxon>
        <taxon>Myxococcaceae</taxon>
        <taxon>Pseudomyxococcus</taxon>
    </lineage>
</organism>
<dbReference type="CDD" id="cd07043">
    <property type="entry name" value="STAS_anti-anti-sigma_factors"/>
    <property type="match status" value="1"/>
</dbReference>
<dbReference type="SUPFAM" id="SSF52091">
    <property type="entry name" value="SpoIIaa-like"/>
    <property type="match status" value="1"/>
</dbReference>
<name>A0A0H4XD80_9BACT</name>
<dbReference type="OrthoDB" id="9796076at2"/>
<evidence type="ECO:0000313" key="5">
    <source>
        <dbReference type="Proteomes" id="UP000009026"/>
    </source>
</evidence>
<evidence type="ECO:0000256" key="1">
    <source>
        <dbReference type="ARBA" id="ARBA00009013"/>
    </source>
</evidence>
<evidence type="ECO:0000313" key="4">
    <source>
        <dbReference type="EMBL" id="AKQ65982.1"/>
    </source>
</evidence>
<reference evidence="4 5" key="1">
    <citation type="journal article" date="2016" name="PLoS ONE">
        <title>Complete Genome Sequence and Comparative Genomics of a Novel Myxobacterium Myxococcus hansupus.</title>
        <authorList>
            <person name="Sharma G."/>
            <person name="Narwani T."/>
            <person name="Subramanian S."/>
        </authorList>
    </citation>
    <scope>NUCLEOTIDE SEQUENCE [LARGE SCALE GENOMIC DNA]</scope>
    <source>
        <strain evidence="5">mixupus</strain>
    </source>
</reference>
<dbReference type="eggNOG" id="COG1366">
    <property type="taxonomic scope" value="Bacteria"/>
</dbReference>
<dbReference type="InterPro" id="IPR002645">
    <property type="entry name" value="STAS_dom"/>
</dbReference>
<dbReference type="GO" id="GO:0043856">
    <property type="term" value="F:anti-sigma factor antagonist activity"/>
    <property type="evidence" value="ECO:0007669"/>
    <property type="project" value="InterPro"/>
</dbReference>
<dbReference type="Proteomes" id="UP000009026">
    <property type="component" value="Chromosome"/>
</dbReference>
<dbReference type="InterPro" id="IPR036513">
    <property type="entry name" value="STAS_dom_sf"/>
</dbReference>
<comment type="similarity">
    <text evidence="1 2">Belongs to the anti-sigma-factor antagonist family.</text>
</comment>
<dbReference type="Pfam" id="PF01740">
    <property type="entry name" value="STAS"/>
    <property type="match status" value="1"/>
</dbReference>
<dbReference type="KEGG" id="mym:A176_002894"/>
<accession>A0A0H4XD80</accession>
<dbReference type="PATRIC" id="fig|1297742.4.peg.2922"/>
<evidence type="ECO:0000259" key="3">
    <source>
        <dbReference type="PROSITE" id="PS50801"/>
    </source>
</evidence>
<dbReference type="AlphaFoldDB" id="A0A0H4XD80"/>
<dbReference type="Gene3D" id="3.30.750.24">
    <property type="entry name" value="STAS domain"/>
    <property type="match status" value="1"/>
</dbReference>
<dbReference type="InterPro" id="IPR003658">
    <property type="entry name" value="Anti-sigma_ant"/>
</dbReference>
<gene>
    <name evidence="4" type="ORF">A176_002894</name>
</gene>
<dbReference type="EMBL" id="CP012109">
    <property type="protein sequence ID" value="AKQ65982.1"/>
    <property type="molecule type" value="Genomic_DNA"/>
</dbReference>
<dbReference type="PROSITE" id="PS50801">
    <property type="entry name" value="STAS"/>
    <property type="match status" value="1"/>
</dbReference>
<sequence length="115" mass="12302">MAQLTIQQRQSGDVTILDLAGKIAIGEGAVVLRQAVHQALEDGKKKLVLHLANVSSVDSSGIGELVSAYTRMSNHGGALKLLALPSKVQDVLMITRLLTVFETFDSEQEALASFQ</sequence>
<feature type="domain" description="STAS" evidence="3">
    <location>
        <begin position="4"/>
        <end position="114"/>
    </location>
</feature>
<evidence type="ECO:0000256" key="2">
    <source>
        <dbReference type="RuleBase" id="RU003749"/>
    </source>
</evidence>